<dbReference type="OrthoDB" id="9806601at2"/>
<evidence type="ECO:0000259" key="2">
    <source>
        <dbReference type="Pfam" id="PF01266"/>
    </source>
</evidence>
<dbReference type="SUPFAM" id="SSF51971">
    <property type="entry name" value="Nucleotide-binding domain"/>
    <property type="match status" value="1"/>
</dbReference>
<sequence length="436" mass="46771">MNLLYANDSKGAYPPSLYAATRDPLDPFPQLKGEIRADVAVVGGGYTGLSAALHLARAGFDVALLEAHRVGFGASGRNGGQMGSGQRQEVDWLEDKLGRDTARRLWALGEDAKALTRDLAAQSGVPVHAGVAHACRSRDEVDHARKLADLLATHYNYDQVAALDQDEFRALVPSDAYVGGAVDRAAGHLHPLNLVIGMARLAQEADARIYEQTHVHRIEHGKTAGEKSIVRCDTGRVICDHVVLAGNGYLGDLSAPVARRVMPINNYIVATEPLGNRAQEVLAENIAVADSRFVVNYWRLSDDQRLIFGGGETSGYKFPRNIKAKVRPHLLSVYPALRDVELTHGWGGTLAITMNRLPCFTRPAQNCLSSSGFSGHGVALATLAGKLMADAVAGQASGFDTMAAVPSRNFPGGGMFRSPLLAAGNSWYALRDRLGF</sequence>
<accession>A0A2K9ER04</accession>
<dbReference type="PANTHER" id="PTHR13847">
    <property type="entry name" value="SARCOSINE DEHYDROGENASE-RELATED"/>
    <property type="match status" value="1"/>
</dbReference>
<dbReference type="GO" id="GO:0005737">
    <property type="term" value="C:cytoplasm"/>
    <property type="evidence" value="ECO:0007669"/>
    <property type="project" value="TreeGrafter"/>
</dbReference>
<dbReference type="EMBL" id="CP025408">
    <property type="protein sequence ID" value="AUH34115.1"/>
    <property type="molecule type" value="Genomic_DNA"/>
</dbReference>
<dbReference type="KEGG" id="paro:CUV01_12550"/>
<keyword evidence="1" id="KW-0560">Oxidoreductase</keyword>
<organism evidence="3 4">
    <name type="scientific">Paracoccus tegillarcae</name>
    <dbReference type="NCBI Taxonomy" id="1529068"/>
    <lineage>
        <taxon>Bacteria</taxon>
        <taxon>Pseudomonadati</taxon>
        <taxon>Pseudomonadota</taxon>
        <taxon>Alphaproteobacteria</taxon>
        <taxon>Rhodobacterales</taxon>
        <taxon>Paracoccaceae</taxon>
        <taxon>Paracoccus</taxon>
    </lineage>
</organism>
<dbReference type="PANTHER" id="PTHR13847:SF281">
    <property type="entry name" value="FAD DEPENDENT OXIDOREDUCTASE DOMAIN-CONTAINING PROTEIN"/>
    <property type="match status" value="1"/>
</dbReference>
<proteinExistence type="predicted"/>
<dbReference type="Proteomes" id="UP000233742">
    <property type="component" value="Chromosome"/>
</dbReference>
<dbReference type="Pfam" id="PF01266">
    <property type="entry name" value="DAO"/>
    <property type="match status" value="1"/>
</dbReference>
<name>A0A2K9ER04_9RHOB</name>
<gene>
    <name evidence="3" type="ORF">CUV01_12550</name>
</gene>
<dbReference type="Gene3D" id="3.50.50.60">
    <property type="entry name" value="FAD/NAD(P)-binding domain"/>
    <property type="match status" value="1"/>
</dbReference>
<dbReference type="AlphaFoldDB" id="A0A2K9ER04"/>
<dbReference type="InterPro" id="IPR006076">
    <property type="entry name" value="FAD-dep_OxRdtase"/>
</dbReference>
<reference evidence="3 4" key="1">
    <citation type="submission" date="2017-12" db="EMBL/GenBank/DDBJ databases">
        <authorList>
            <person name="Hurst M.R.H."/>
        </authorList>
    </citation>
    <scope>NUCLEOTIDE SEQUENCE [LARGE SCALE GENOMIC DNA]</scope>
    <source>
        <strain evidence="3 4">BM15</strain>
    </source>
</reference>
<evidence type="ECO:0000313" key="4">
    <source>
        <dbReference type="Proteomes" id="UP000233742"/>
    </source>
</evidence>
<evidence type="ECO:0000256" key="1">
    <source>
        <dbReference type="ARBA" id="ARBA00023002"/>
    </source>
</evidence>
<keyword evidence="4" id="KW-1185">Reference proteome</keyword>
<protein>
    <submittedName>
        <fullName evidence="3">FAD-dependent oxidoreductase</fullName>
    </submittedName>
</protein>
<dbReference type="PRINTS" id="PR00420">
    <property type="entry name" value="RNGMNOXGNASE"/>
</dbReference>
<evidence type="ECO:0000313" key="3">
    <source>
        <dbReference type="EMBL" id="AUH34115.1"/>
    </source>
</evidence>
<dbReference type="Gene3D" id="3.30.9.10">
    <property type="entry name" value="D-Amino Acid Oxidase, subunit A, domain 2"/>
    <property type="match status" value="1"/>
</dbReference>
<feature type="domain" description="FAD dependent oxidoreductase" evidence="2">
    <location>
        <begin position="38"/>
        <end position="390"/>
    </location>
</feature>
<dbReference type="GO" id="GO:0016491">
    <property type="term" value="F:oxidoreductase activity"/>
    <property type="evidence" value="ECO:0007669"/>
    <property type="project" value="UniProtKB-KW"/>
</dbReference>
<dbReference type="InterPro" id="IPR036188">
    <property type="entry name" value="FAD/NAD-bd_sf"/>
</dbReference>
<dbReference type="RefSeq" id="WP_101460779.1">
    <property type="nucleotide sequence ID" value="NZ_CP025408.1"/>
</dbReference>